<accession>A0A1H2W9U3</accession>
<organism evidence="1 2">
    <name type="scientific">Kandleria vitulina</name>
    <dbReference type="NCBI Taxonomy" id="1630"/>
    <lineage>
        <taxon>Bacteria</taxon>
        <taxon>Bacillati</taxon>
        <taxon>Bacillota</taxon>
        <taxon>Erysipelotrichia</taxon>
        <taxon>Erysipelotrichales</taxon>
        <taxon>Coprobacillaceae</taxon>
        <taxon>Kandleria</taxon>
    </lineage>
</organism>
<reference evidence="1 2" key="1">
    <citation type="submission" date="2016-10" db="EMBL/GenBank/DDBJ databases">
        <authorList>
            <person name="de Groot N.N."/>
        </authorList>
    </citation>
    <scope>NUCLEOTIDE SEQUENCE [LARGE SCALE GENOMIC DNA]</scope>
    <source>
        <strain evidence="1 2">S3b</strain>
    </source>
</reference>
<dbReference type="SUPFAM" id="SSF53067">
    <property type="entry name" value="Actin-like ATPase domain"/>
    <property type="match status" value="1"/>
</dbReference>
<dbReference type="InterPro" id="IPR043129">
    <property type="entry name" value="ATPase_NBD"/>
</dbReference>
<dbReference type="AlphaFoldDB" id="A0A1H2W9U3"/>
<evidence type="ECO:0000313" key="1">
    <source>
        <dbReference type="EMBL" id="SDW77402.1"/>
    </source>
</evidence>
<protein>
    <recommendedName>
        <fullName evidence="3">Hsp70 family protein</fullName>
    </recommendedName>
</protein>
<dbReference type="EMBL" id="FNNF01000050">
    <property type="protein sequence ID" value="SDW77402.1"/>
    <property type="molecule type" value="Genomic_DNA"/>
</dbReference>
<dbReference type="Proteomes" id="UP000182429">
    <property type="component" value="Unassembled WGS sequence"/>
</dbReference>
<proteinExistence type="predicted"/>
<dbReference type="OrthoDB" id="9807934at2"/>
<evidence type="ECO:0008006" key="3">
    <source>
        <dbReference type="Google" id="ProtNLM"/>
    </source>
</evidence>
<sequence>MATIGIDFGTTNSRVFYKRGDGDFVSLLRNKNGETIDSVRSILLEENNEIMCGNDIRGLNQEYEINIKKQFHDLVKHNTYDAEIYNKVKVFLNI</sequence>
<dbReference type="RefSeq" id="WP_074687332.1">
    <property type="nucleotide sequence ID" value="NZ_FNNF01000050.1"/>
</dbReference>
<evidence type="ECO:0000313" key="2">
    <source>
        <dbReference type="Proteomes" id="UP000182429"/>
    </source>
</evidence>
<dbReference type="Gene3D" id="3.30.420.40">
    <property type="match status" value="1"/>
</dbReference>
<gene>
    <name evidence="1" type="ORF">SAMN04487759_1504</name>
</gene>
<name>A0A1H2W9U3_9FIRM</name>